<evidence type="ECO:0000313" key="4">
    <source>
        <dbReference type="EMBL" id="TNV76145.1"/>
    </source>
</evidence>
<accession>A0A8J8SZB2</accession>
<reference evidence="4" key="1">
    <citation type="submission" date="2019-06" db="EMBL/GenBank/DDBJ databases">
        <authorList>
            <person name="Zheng W."/>
        </authorList>
    </citation>
    <scope>NUCLEOTIDE SEQUENCE</scope>
    <source>
        <strain evidence="4">QDHG01</strain>
    </source>
</reference>
<dbReference type="PANTHER" id="PTHR46502:SF2">
    <property type="entry name" value="16 KDA PHLOEM PROTEIN 2"/>
    <property type="match status" value="1"/>
</dbReference>
<keyword evidence="1" id="KW-0479">Metal-binding</keyword>
<proteinExistence type="predicted"/>
<dbReference type="Pfam" id="PF00168">
    <property type="entry name" value="C2"/>
    <property type="match status" value="1"/>
</dbReference>
<evidence type="ECO:0000313" key="5">
    <source>
        <dbReference type="Proteomes" id="UP000785679"/>
    </source>
</evidence>
<evidence type="ECO:0000256" key="2">
    <source>
        <dbReference type="ARBA" id="ARBA00022837"/>
    </source>
</evidence>
<dbReference type="GO" id="GO:0046872">
    <property type="term" value="F:metal ion binding"/>
    <property type="evidence" value="ECO:0007669"/>
    <property type="project" value="UniProtKB-KW"/>
</dbReference>
<name>A0A8J8SZB2_HALGN</name>
<keyword evidence="2" id="KW-0106">Calcium</keyword>
<organism evidence="4 5">
    <name type="scientific">Halteria grandinella</name>
    <dbReference type="NCBI Taxonomy" id="5974"/>
    <lineage>
        <taxon>Eukaryota</taxon>
        <taxon>Sar</taxon>
        <taxon>Alveolata</taxon>
        <taxon>Ciliophora</taxon>
        <taxon>Intramacronucleata</taxon>
        <taxon>Spirotrichea</taxon>
        <taxon>Stichotrichia</taxon>
        <taxon>Sporadotrichida</taxon>
        <taxon>Halteriidae</taxon>
        <taxon>Halteria</taxon>
    </lineage>
</organism>
<sequence>MQYPQPYLSLKIVKAKLYRNTDFLTGMDPYVKIEHSGQVWKTTVKGQAGRFPIWNETFEVPIQDVKDYLVKLSVYDSDFFKKDDFIGSVMLNVERLLIQQNVPSKEWFDIFYKGQVSGEILVESSYHTPSVMVQNPEQLKLNIQAPPKIVQLAEHNLLPTNENTLGAGSAQILLSGDTQKIYCPLSTLANNPSGYAVGTTVSGKQIGTPMYQ</sequence>
<gene>
    <name evidence="4" type="ORF">FGO68_gene9742</name>
</gene>
<dbReference type="PROSITE" id="PS50004">
    <property type="entry name" value="C2"/>
    <property type="match status" value="1"/>
</dbReference>
<dbReference type="SUPFAM" id="SSF49562">
    <property type="entry name" value="C2 domain (Calcium/lipid-binding domain, CaLB)"/>
    <property type="match status" value="1"/>
</dbReference>
<keyword evidence="5" id="KW-1185">Reference proteome</keyword>
<dbReference type="Proteomes" id="UP000785679">
    <property type="component" value="Unassembled WGS sequence"/>
</dbReference>
<dbReference type="AlphaFoldDB" id="A0A8J8SZB2"/>
<dbReference type="CDD" id="cd00030">
    <property type="entry name" value="C2"/>
    <property type="match status" value="1"/>
</dbReference>
<feature type="domain" description="C2" evidence="3">
    <location>
        <begin position="1"/>
        <end position="108"/>
    </location>
</feature>
<protein>
    <recommendedName>
        <fullName evidence="3">C2 domain-containing protein</fullName>
    </recommendedName>
</protein>
<dbReference type="InterPro" id="IPR035892">
    <property type="entry name" value="C2_domain_sf"/>
</dbReference>
<dbReference type="PANTHER" id="PTHR46502">
    <property type="entry name" value="C2 DOMAIN-CONTAINING"/>
    <property type="match status" value="1"/>
</dbReference>
<dbReference type="InterPro" id="IPR000008">
    <property type="entry name" value="C2_dom"/>
</dbReference>
<dbReference type="Gene3D" id="2.60.40.150">
    <property type="entry name" value="C2 domain"/>
    <property type="match status" value="1"/>
</dbReference>
<dbReference type="OrthoDB" id="313125at2759"/>
<dbReference type="SMART" id="SM00239">
    <property type="entry name" value="C2"/>
    <property type="match status" value="1"/>
</dbReference>
<evidence type="ECO:0000259" key="3">
    <source>
        <dbReference type="PROSITE" id="PS50004"/>
    </source>
</evidence>
<evidence type="ECO:0000256" key="1">
    <source>
        <dbReference type="ARBA" id="ARBA00022723"/>
    </source>
</evidence>
<dbReference type="EMBL" id="RRYP01014103">
    <property type="protein sequence ID" value="TNV76145.1"/>
    <property type="molecule type" value="Genomic_DNA"/>
</dbReference>
<comment type="caution">
    <text evidence="4">The sequence shown here is derived from an EMBL/GenBank/DDBJ whole genome shotgun (WGS) entry which is preliminary data.</text>
</comment>